<protein>
    <recommendedName>
        <fullName evidence="7">Survival Motor Neuron Gemin2-binding domain-containing protein</fullName>
    </recommendedName>
</protein>
<dbReference type="VEuPathDB" id="FungiDB:BTJ68_14363"/>
<evidence type="ECO:0000313" key="9">
    <source>
        <dbReference type="Proteomes" id="UP000269539"/>
    </source>
</evidence>
<keyword evidence="5" id="KW-0539">Nucleus</keyword>
<dbReference type="InterPro" id="IPR040424">
    <property type="entry name" value="Smn1"/>
</dbReference>
<keyword evidence="3" id="KW-0507">mRNA processing</keyword>
<gene>
    <name evidence="8" type="ORF">D0864_03754</name>
</gene>
<dbReference type="Pfam" id="PF20636">
    <property type="entry name" value="SMN_G2-BD"/>
    <property type="match status" value="1"/>
</dbReference>
<evidence type="ECO:0000256" key="1">
    <source>
        <dbReference type="ARBA" id="ARBA00004123"/>
    </source>
</evidence>
<evidence type="ECO:0000256" key="3">
    <source>
        <dbReference type="ARBA" id="ARBA00022664"/>
    </source>
</evidence>
<organism evidence="8 9">
    <name type="scientific">Hortaea werneckii</name>
    <name type="common">Black yeast</name>
    <name type="synonym">Cladosporium werneckii</name>
    <dbReference type="NCBI Taxonomy" id="91943"/>
    <lineage>
        <taxon>Eukaryota</taxon>
        <taxon>Fungi</taxon>
        <taxon>Dikarya</taxon>
        <taxon>Ascomycota</taxon>
        <taxon>Pezizomycotina</taxon>
        <taxon>Dothideomycetes</taxon>
        <taxon>Dothideomycetidae</taxon>
        <taxon>Mycosphaerellales</taxon>
        <taxon>Teratosphaeriaceae</taxon>
        <taxon>Hortaea</taxon>
    </lineage>
</organism>
<comment type="similarity">
    <text evidence="2">Belongs to the SMN family.</text>
</comment>
<evidence type="ECO:0000259" key="7">
    <source>
        <dbReference type="Pfam" id="PF20636"/>
    </source>
</evidence>
<dbReference type="GO" id="GO:0005634">
    <property type="term" value="C:nucleus"/>
    <property type="evidence" value="ECO:0007669"/>
    <property type="project" value="UniProtKB-SubCell"/>
</dbReference>
<dbReference type="Pfam" id="PF20635">
    <property type="entry name" value="SMN_YG-box"/>
    <property type="match status" value="1"/>
</dbReference>
<feature type="region of interest" description="Disordered" evidence="6">
    <location>
        <begin position="80"/>
        <end position="100"/>
    </location>
</feature>
<keyword evidence="4" id="KW-0508">mRNA splicing</keyword>
<feature type="domain" description="Survival Motor Neuron Gemin2-binding" evidence="7">
    <location>
        <begin position="9"/>
        <end position="32"/>
    </location>
</feature>
<dbReference type="AlphaFoldDB" id="A0A3M7GGV0"/>
<evidence type="ECO:0000256" key="2">
    <source>
        <dbReference type="ARBA" id="ARBA00005371"/>
    </source>
</evidence>
<name>A0A3M7GGV0_HORWE</name>
<evidence type="ECO:0000313" key="8">
    <source>
        <dbReference type="EMBL" id="RMZ00370.1"/>
    </source>
</evidence>
<comment type="caution">
    <text evidence="8">The sequence shown here is derived from an EMBL/GenBank/DDBJ whole genome shotgun (WGS) entry which is preliminary data.</text>
</comment>
<evidence type="ECO:0000256" key="4">
    <source>
        <dbReference type="ARBA" id="ARBA00023187"/>
    </source>
</evidence>
<accession>A0A3M7GGV0</accession>
<evidence type="ECO:0000256" key="5">
    <source>
        <dbReference type="ARBA" id="ARBA00023242"/>
    </source>
</evidence>
<dbReference type="CDD" id="cd22852">
    <property type="entry name" value="SMN_C"/>
    <property type="match status" value="1"/>
</dbReference>
<dbReference type="InterPro" id="IPR047313">
    <property type="entry name" value="SMN_C"/>
</dbReference>
<dbReference type="CDD" id="cd22851">
    <property type="entry name" value="SMN_N"/>
    <property type="match status" value="1"/>
</dbReference>
<dbReference type="Proteomes" id="UP000269539">
    <property type="component" value="Unassembled WGS sequence"/>
</dbReference>
<proteinExistence type="inferred from homology"/>
<reference evidence="8 9" key="1">
    <citation type="journal article" date="2018" name="BMC Genomics">
        <title>Genomic evidence for intraspecific hybridization in a clonal and extremely halotolerant yeast.</title>
        <authorList>
            <person name="Gostincar C."/>
            <person name="Stajich J.E."/>
            <person name="Zupancic J."/>
            <person name="Zalar P."/>
            <person name="Gunde-Cimerman N."/>
        </authorList>
    </citation>
    <scope>NUCLEOTIDE SEQUENCE [LARGE SCALE GENOMIC DNA]</scope>
    <source>
        <strain evidence="8 9">EXF-10513</strain>
    </source>
</reference>
<dbReference type="GO" id="GO:0008380">
    <property type="term" value="P:RNA splicing"/>
    <property type="evidence" value="ECO:0007669"/>
    <property type="project" value="UniProtKB-KW"/>
</dbReference>
<dbReference type="PANTHER" id="PTHR39267">
    <property type="entry name" value="SURVIVAL MOTOR NEURON-LIKE PROTEIN 1"/>
    <property type="match status" value="1"/>
</dbReference>
<evidence type="ECO:0000256" key="6">
    <source>
        <dbReference type="SAM" id="MobiDB-lite"/>
    </source>
</evidence>
<feature type="compositionally biased region" description="Low complexity" evidence="6">
    <location>
        <begin position="86"/>
        <end position="100"/>
    </location>
</feature>
<dbReference type="InterPro" id="IPR049481">
    <property type="entry name" value="SMN_G2-BD"/>
</dbReference>
<comment type="subcellular location">
    <subcellularLocation>
        <location evidence="1">Nucleus</location>
    </subcellularLocation>
</comment>
<dbReference type="GO" id="GO:0006397">
    <property type="term" value="P:mRNA processing"/>
    <property type="evidence" value="ECO:0007669"/>
    <property type="project" value="UniProtKB-KW"/>
</dbReference>
<sequence length="151" mass="16376">MAKQDLSHEEVWDDSDLVKSWNEALAEYKKYHSLAAKGEKVDLVLEQAEGKFQDASTEVHENVAAASMAAFEANTVGDQAASGVEAPQPHQAHAQAQAPAAVGGSMMPQALMNNVQDEGLKNMMMSWYYAGYYTGLYEGQQKAFASMQPSA</sequence>
<dbReference type="EMBL" id="QWIO01000304">
    <property type="protein sequence ID" value="RMZ00370.1"/>
    <property type="molecule type" value="Genomic_DNA"/>
</dbReference>
<dbReference type="PANTHER" id="PTHR39267:SF1">
    <property type="entry name" value="SURVIVAL MOTOR NEURON PROTEIN"/>
    <property type="match status" value="1"/>
</dbReference>